<accession>A0A6A6L6A5</accession>
<keyword evidence="1" id="KW-0472">Membrane</keyword>
<feature type="transmembrane region" description="Helical" evidence="1">
    <location>
        <begin position="20"/>
        <end position="41"/>
    </location>
</feature>
<dbReference type="EMBL" id="JAAGAX010000013">
    <property type="protein sequence ID" value="KAF2295985.1"/>
    <property type="molecule type" value="Genomic_DNA"/>
</dbReference>
<dbReference type="Proteomes" id="UP000467840">
    <property type="component" value="Chromosome 7"/>
</dbReference>
<dbReference type="PANTHER" id="PTHR36562:SF5">
    <property type="entry name" value="SERINE_ARGININE REPETITIVE MATRIX 2"/>
    <property type="match status" value="1"/>
</dbReference>
<sequence length="172" mass="19448">MDSGFHLLVHCHGSLWGLQLWVSVSILVLFGSRMLNCLLLIHGILSPKDRGSNLLGLTLVIRMEALDGVGFLGLGARIKMYNRVGLETPRGSGTSGYIQTNKFLVKSKTGKAAHHTKRFQASKPNIDMVEHNRNENFMRSFLNLKINFWNMVILTQKLQRCLMKLEGIWMPL</sequence>
<gene>
    <name evidence="2" type="ORF">GH714_035528</name>
</gene>
<dbReference type="PANTHER" id="PTHR36562">
    <property type="entry name" value="SERINE/ARGININE REPETITIVE MATRIX 2"/>
    <property type="match status" value="1"/>
</dbReference>
<evidence type="ECO:0000256" key="1">
    <source>
        <dbReference type="SAM" id="Phobius"/>
    </source>
</evidence>
<reference evidence="2 3" key="1">
    <citation type="journal article" date="2020" name="Mol. Plant">
        <title>The Chromosome-Based Rubber Tree Genome Provides New Insights into Spurge Genome Evolution and Rubber Biosynthesis.</title>
        <authorList>
            <person name="Liu J."/>
            <person name="Shi C."/>
            <person name="Shi C.C."/>
            <person name="Li W."/>
            <person name="Zhang Q.J."/>
            <person name="Zhang Y."/>
            <person name="Li K."/>
            <person name="Lu H.F."/>
            <person name="Shi C."/>
            <person name="Zhu S.T."/>
            <person name="Xiao Z.Y."/>
            <person name="Nan H."/>
            <person name="Yue Y."/>
            <person name="Zhu X.G."/>
            <person name="Wu Y."/>
            <person name="Hong X.N."/>
            <person name="Fan G.Y."/>
            <person name="Tong Y."/>
            <person name="Zhang D."/>
            <person name="Mao C.L."/>
            <person name="Liu Y.L."/>
            <person name="Hao S.J."/>
            <person name="Liu W.Q."/>
            <person name="Lv M.Q."/>
            <person name="Zhang H.B."/>
            <person name="Liu Y."/>
            <person name="Hu-Tang G.R."/>
            <person name="Wang J.P."/>
            <person name="Wang J.H."/>
            <person name="Sun Y.H."/>
            <person name="Ni S.B."/>
            <person name="Chen W.B."/>
            <person name="Zhang X.C."/>
            <person name="Jiao Y.N."/>
            <person name="Eichler E.E."/>
            <person name="Li G.H."/>
            <person name="Liu X."/>
            <person name="Gao L.Z."/>
        </authorList>
    </citation>
    <scope>NUCLEOTIDE SEQUENCE [LARGE SCALE GENOMIC DNA]</scope>
    <source>
        <strain evidence="3">cv. GT1</strain>
        <tissue evidence="2">Leaf</tissue>
    </source>
</reference>
<keyword evidence="1" id="KW-1133">Transmembrane helix</keyword>
<proteinExistence type="predicted"/>
<dbReference type="InterPro" id="IPR051372">
    <property type="entry name" value="CWC21"/>
</dbReference>
<organism evidence="2 3">
    <name type="scientific">Hevea brasiliensis</name>
    <name type="common">Para rubber tree</name>
    <name type="synonym">Siphonia brasiliensis</name>
    <dbReference type="NCBI Taxonomy" id="3981"/>
    <lineage>
        <taxon>Eukaryota</taxon>
        <taxon>Viridiplantae</taxon>
        <taxon>Streptophyta</taxon>
        <taxon>Embryophyta</taxon>
        <taxon>Tracheophyta</taxon>
        <taxon>Spermatophyta</taxon>
        <taxon>Magnoliopsida</taxon>
        <taxon>eudicotyledons</taxon>
        <taxon>Gunneridae</taxon>
        <taxon>Pentapetalae</taxon>
        <taxon>rosids</taxon>
        <taxon>fabids</taxon>
        <taxon>Malpighiales</taxon>
        <taxon>Euphorbiaceae</taxon>
        <taxon>Crotonoideae</taxon>
        <taxon>Micrandreae</taxon>
        <taxon>Hevea</taxon>
    </lineage>
</organism>
<keyword evidence="3" id="KW-1185">Reference proteome</keyword>
<comment type="caution">
    <text evidence="2">The sequence shown here is derived from an EMBL/GenBank/DDBJ whole genome shotgun (WGS) entry which is preliminary data.</text>
</comment>
<keyword evidence="1" id="KW-0812">Transmembrane</keyword>
<dbReference type="AlphaFoldDB" id="A0A6A6L6A5"/>
<name>A0A6A6L6A5_HEVBR</name>
<protein>
    <submittedName>
        <fullName evidence="2">Uncharacterized protein</fullName>
    </submittedName>
</protein>
<evidence type="ECO:0000313" key="2">
    <source>
        <dbReference type="EMBL" id="KAF2295985.1"/>
    </source>
</evidence>
<evidence type="ECO:0000313" key="3">
    <source>
        <dbReference type="Proteomes" id="UP000467840"/>
    </source>
</evidence>
<dbReference type="GO" id="GO:0005634">
    <property type="term" value="C:nucleus"/>
    <property type="evidence" value="ECO:0007669"/>
    <property type="project" value="TreeGrafter"/>
</dbReference>